<dbReference type="FunFam" id="1.10.10.10:FF:000410">
    <property type="entry name" value="ADA regulatory protein, putative"/>
    <property type="match status" value="1"/>
</dbReference>
<dbReference type="PIRSF" id="PIRSF000409">
    <property type="entry name" value="Ada"/>
    <property type="match status" value="1"/>
</dbReference>
<evidence type="ECO:0000313" key="13">
    <source>
        <dbReference type="EMBL" id="XDU71817.1"/>
    </source>
</evidence>
<comment type="catalytic activity">
    <reaction evidence="9">
        <text>a 6-O-methyl-2'-deoxyguanosine in DNA + L-cysteinyl-[protein] = S-methyl-L-cysteinyl-[protein] + a 2'-deoxyguanosine in DNA</text>
        <dbReference type="Rhea" id="RHEA:24000"/>
        <dbReference type="Rhea" id="RHEA-COMP:10131"/>
        <dbReference type="Rhea" id="RHEA-COMP:10132"/>
        <dbReference type="Rhea" id="RHEA-COMP:11367"/>
        <dbReference type="Rhea" id="RHEA-COMP:11368"/>
        <dbReference type="ChEBI" id="CHEBI:29950"/>
        <dbReference type="ChEBI" id="CHEBI:82612"/>
        <dbReference type="ChEBI" id="CHEBI:85445"/>
        <dbReference type="ChEBI" id="CHEBI:85448"/>
        <dbReference type="EC" id="2.1.1.63"/>
    </reaction>
</comment>
<keyword evidence="5" id="KW-0805">Transcription regulation</keyword>
<dbReference type="SUPFAM" id="SSF46767">
    <property type="entry name" value="Methylated DNA-protein cysteine methyltransferase, C-terminal domain"/>
    <property type="match status" value="1"/>
</dbReference>
<dbReference type="CDD" id="cd06445">
    <property type="entry name" value="ATase"/>
    <property type="match status" value="1"/>
</dbReference>
<dbReference type="SMART" id="SM00342">
    <property type="entry name" value="HTH_ARAC"/>
    <property type="match status" value="1"/>
</dbReference>
<dbReference type="InterPro" id="IPR001497">
    <property type="entry name" value="MethylDNA_cys_MeTrfase_AS"/>
</dbReference>
<feature type="active site" description="Nucleophile; methyl group acceptor from either O6-methylguanine or O4-methylthymine" evidence="10">
    <location>
        <position position="326"/>
    </location>
</feature>
<keyword evidence="11" id="KW-0862">Zinc</keyword>
<accession>A0AB39VQ69</accession>
<evidence type="ECO:0000256" key="8">
    <source>
        <dbReference type="ARBA" id="ARBA00023204"/>
    </source>
</evidence>
<keyword evidence="3 13" id="KW-0808">Transferase</keyword>
<keyword evidence="2 13" id="KW-0489">Methyltransferase</keyword>
<dbReference type="InterPro" id="IPR016221">
    <property type="entry name" value="Bifunct_regulatory_prot_Ada"/>
</dbReference>
<dbReference type="SUPFAM" id="SSF57884">
    <property type="entry name" value="Ada DNA repair protein, N-terminal domain (N-Ada 10)"/>
    <property type="match status" value="1"/>
</dbReference>
<dbReference type="RefSeq" id="WP_369788909.1">
    <property type="nucleotide sequence ID" value="NZ_CP165628.1"/>
</dbReference>
<dbReference type="InterPro" id="IPR009057">
    <property type="entry name" value="Homeodomain-like_sf"/>
</dbReference>
<reference evidence="13" key="1">
    <citation type="submission" date="2024-07" db="EMBL/GenBank/DDBJ databases">
        <authorList>
            <person name="Biller S.J."/>
        </authorList>
    </citation>
    <scope>NUCLEOTIDE SEQUENCE</scope>
    <source>
        <strain evidence="13">WC2420</strain>
    </source>
</reference>
<feature type="binding site" evidence="11">
    <location>
        <position position="46"/>
    </location>
    <ligand>
        <name>Zn(2+)</name>
        <dbReference type="ChEBI" id="CHEBI:29105"/>
    </ligand>
</feature>
<dbReference type="NCBIfam" id="NF011964">
    <property type="entry name" value="PRK15435.1"/>
    <property type="match status" value="1"/>
</dbReference>
<evidence type="ECO:0000256" key="10">
    <source>
        <dbReference type="PIRSR" id="PIRSR000409-1"/>
    </source>
</evidence>
<dbReference type="Pfam" id="PF02805">
    <property type="entry name" value="Ada_Zn_binding"/>
    <property type="match status" value="1"/>
</dbReference>
<dbReference type="Gene3D" id="1.10.10.60">
    <property type="entry name" value="Homeodomain-like"/>
    <property type="match status" value="1"/>
</dbReference>
<dbReference type="InterPro" id="IPR004026">
    <property type="entry name" value="Ada_DNA_repair_Zn-bd"/>
</dbReference>
<dbReference type="InterPro" id="IPR018060">
    <property type="entry name" value="HTH_AraC"/>
</dbReference>
<feature type="binding site" evidence="11">
    <location>
        <position position="42"/>
    </location>
    <ligand>
        <name>Zn(2+)</name>
        <dbReference type="ChEBI" id="CHEBI:29105"/>
    </ligand>
</feature>
<dbReference type="SUPFAM" id="SSF53155">
    <property type="entry name" value="Methylated DNA-protein cysteine methyltransferase domain"/>
    <property type="match status" value="1"/>
</dbReference>
<protein>
    <submittedName>
        <fullName evidence="13">Bifunctional DNA-binding transcriptional regulator/O6-methylguanine-DNA methyltransferase Ada</fullName>
        <ecNumber evidence="13">2.1.1.-</ecNumber>
    </submittedName>
</protein>
<dbReference type="GO" id="GO:0032259">
    <property type="term" value="P:methylation"/>
    <property type="evidence" value="ECO:0007669"/>
    <property type="project" value="UniProtKB-KW"/>
</dbReference>
<dbReference type="PANTHER" id="PTHR10815">
    <property type="entry name" value="METHYLATED-DNA--PROTEIN-CYSTEINE METHYLTRANSFERASE"/>
    <property type="match status" value="1"/>
</dbReference>
<keyword evidence="7" id="KW-0804">Transcription</keyword>
<proteinExistence type="predicted"/>
<dbReference type="NCBIfam" id="TIGR00589">
    <property type="entry name" value="ogt"/>
    <property type="match status" value="1"/>
</dbReference>
<dbReference type="GO" id="GO:0003700">
    <property type="term" value="F:DNA-binding transcription factor activity"/>
    <property type="evidence" value="ECO:0007669"/>
    <property type="project" value="InterPro"/>
</dbReference>
<keyword evidence="13" id="KW-0238">DNA-binding</keyword>
<keyword evidence="8" id="KW-0234">DNA repair</keyword>
<dbReference type="InterPro" id="IPR036388">
    <property type="entry name" value="WH-like_DNA-bd_sf"/>
</dbReference>
<gene>
    <name evidence="13" type="primary">ada</name>
    <name evidence="13" type="ORF">AB3G37_20195</name>
</gene>
<evidence type="ECO:0000256" key="11">
    <source>
        <dbReference type="PIRSR" id="PIRSR000409-3"/>
    </source>
</evidence>
<dbReference type="Pfam" id="PF12833">
    <property type="entry name" value="HTH_18"/>
    <property type="match status" value="1"/>
</dbReference>
<dbReference type="InterPro" id="IPR036631">
    <property type="entry name" value="MGMT_N_sf"/>
</dbReference>
<dbReference type="Pfam" id="PF01035">
    <property type="entry name" value="DNA_binding_1"/>
    <property type="match status" value="1"/>
</dbReference>
<feature type="active site" description="Nucleophile; methyl group acceptor from methylphosphotriester" evidence="10">
    <location>
        <position position="42"/>
    </location>
</feature>
<evidence type="ECO:0000259" key="12">
    <source>
        <dbReference type="PROSITE" id="PS01124"/>
    </source>
</evidence>
<name>A0AB39VQ69_9GAMM</name>
<feature type="domain" description="HTH araC/xylS-type" evidence="12">
    <location>
        <begin position="92"/>
        <end position="188"/>
    </location>
</feature>
<evidence type="ECO:0000256" key="9">
    <source>
        <dbReference type="ARBA" id="ARBA00049348"/>
    </source>
</evidence>
<dbReference type="AlphaFoldDB" id="A0AB39VQ69"/>
<dbReference type="Gene3D" id="3.30.160.70">
    <property type="entry name" value="Methylated DNA-protein cysteine methyltransferase domain"/>
    <property type="match status" value="1"/>
</dbReference>
<evidence type="ECO:0000256" key="4">
    <source>
        <dbReference type="ARBA" id="ARBA00022763"/>
    </source>
</evidence>
<comment type="cofactor">
    <cofactor evidence="11">
        <name>Zn(2+)</name>
        <dbReference type="ChEBI" id="CHEBI:29105"/>
    </cofactor>
    <text evidence="11">Binds 1 zinc ion per subunit.</text>
</comment>
<dbReference type="GO" id="GO:0043565">
    <property type="term" value="F:sequence-specific DNA binding"/>
    <property type="evidence" value="ECO:0007669"/>
    <property type="project" value="InterPro"/>
</dbReference>
<organism evidence="13">
    <name type="scientific">Rouxiella sp. WC2420</name>
    <dbReference type="NCBI Taxonomy" id="3234145"/>
    <lineage>
        <taxon>Bacteria</taxon>
        <taxon>Pseudomonadati</taxon>
        <taxon>Pseudomonadota</taxon>
        <taxon>Gammaproteobacteria</taxon>
        <taxon>Enterobacterales</taxon>
        <taxon>Yersiniaceae</taxon>
        <taxon>Rouxiella</taxon>
    </lineage>
</organism>
<dbReference type="Gene3D" id="3.40.10.10">
    <property type="entry name" value="DNA Methylphosphotriester Repair Domain"/>
    <property type="match status" value="1"/>
</dbReference>
<dbReference type="PROSITE" id="PS00374">
    <property type="entry name" value="MGMT"/>
    <property type="match status" value="1"/>
</dbReference>
<evidence type="ECO:0000256" key="5">
    <source>
        <dbReference type="ARBA" id="ARBA00023015"/>
    </source>
</evidence>
<dbReference type="SUPFAM" id="SSF46689">
    <property type="entry name" value="Homeodomain-like"/>
    <property type="match status" value="1"/>
</dbReference>
<dbReference type="PROSITE" id="PS01124">
    <property type="entry name" value="HTH_ARAC_FAMILY_2"/>
    <property type="match status" value="1"/>
</dbReference>
<dbReference type="GO" id="GO:0003908">
    <property type="term" value="F:methylated-DNA-[protein]-cysteine S-methyltransferase activity"/>
    <property type="evidence" value="ECO:0007669"/>
    <property type="project" value="UniProtKB-EC"/>
</dbReference>
<evidence type="ECO:0000256" key="6">
    <source>
        <dbReference type="ARBA" id="ARBA00023159"/>
    </source>
</evidence>
<evidence type="ECO:0000256" key="3">
    <source>
        <dbReference type="ARBA" id="ARBA00022679"/>
    </source>
</evidence>
<dbReference type="GO" id="GO:0008270">
    <property type="term" value="F:zinc ion binding"/>
    <property type="evidence" value="ECO:0007669"/>
    <property type="project" value="InterPro"/>
</dbReference>
<evidence type="ECO:0000256" key="7">
    <source>
        <dbReference type="ARBA" id="ARBA00023163"/>
    </source>
</evidence>
<evidence type="ECO:0000256" key="1">
    <source>
        <dbReference type="ARBA" id="ARBA00001286"/>
    </source>
</evidence>
<dbReference type="Gene3D" id="1.10.10.10">
    <property type="entry name" value="Winged helix-like DNA-binding domain superfamily/Winged helix DNA-binding domain"/>
    <property type="match status" value="1"/>
</dbReference>
<comment type="catalytic activity">
    <reaction evidence="1">
        <text>a 4-O-methyl-thymidine in DNA + L-cysteinyl-[protein] = a thymidine in DNA + S-methyl-L-cysteinyl-[protein]</text>
        <dbReference type="Rhea" id="RHEA:53428"/>
        <dbReference type="Rhea" id="RHEA-COMP:10131"/>
        <dbReference type="Rhea" id="RHEA-COMP:10132"/>
        <dbReference type="Rhea" id="RHEA-COMP:13555"/>
        <dbReference type="Rhea" id="RHEA-COMP:13556"/>
        <dbReference type="ChEBI" id="CHEBI:29950"/>
        <dbReference type="ChEBI" id="CHEBI:82612"/>
        <dbReference type="ChEBI" id="CHEBI:137386"/>
        <dbReference type="ChEBI" id="CHEBI:137387"/>
        <dbReference type="EC" id="2.1.1.63"/>
    </reaction>
</comment>
<feature type="binding site" evidence="11">
    <location>
        <position position="76"/>
    </location>
    <ligand>
        <name>Zn(2+)</name>
        <dbReference type="ChEBI" id="CHEBI:29105"/>
    </ligand>
</feature>
<dbReference type="GO" id="GO:0006281">
    <property type="term" value="P:DNA repair"/>
    <property type="evidence" value="ECO:0007669"/>
    <property type="project" value="UniProtKB-KW"/>
</dbReference>
<dbReference type="PANTHER" id="PTHR10815:SF14">
    <property type="entry name" value="BIFUNCTIONAL TRANSCRIPTIONAL ACTIVATOR_DNA REPAIR ENZYME ADA"/>
    <property type="match status" value="1"/>
</dbReference>
<dbReference type="InterPro" id="IPR035451">
    <property type="entry name" value="Ada-like_dom_sf"/>
</dbReference>
<dbReference type="InterPro" id="IPR014048">
    <property type="entry name" value="MethylDNA_cys_MeTrfase_DNA-bd"/>
</dbReference>
<sequence length="364" mass="39982">MKRDPKDSVFADEDARWQAVIGRNREADGHFVYAVKTTGIYCAPSCPSRQPNRQNVEFFADAAQAEAADYRPCKRCRQGRISLQQQYSQQIEQACRLLEDAEKTPTLEEIAQQVGVSAWHFHRIFKTFTGLTPRAYAIAKRQQRVREALADNPSITDAILDAGYASNGNFYASSPASLGMTPSAYRAGGKGMAVWFAVGYCSLGDILVAESSRGICAILLGDNPQTLVESLQDNFPHAQLLGNDPDFEQRVATVVGFVDRPTAGLNLPLDIRGTAFQQRVWHALRAIPVGETLSYSQVAEKIGSPKAVRAVAGACAANLLAVAIPCHRVVRNDGNISGYRWGVARKKSLLEKEQKREAQLIQSR</sequence>
<dbReference type="EC" id="2.1.1.-" evidence="13"/>
<dbReference type="InterPro" id="IPR036217">
    <property type="entry name" value="MethylDNA_cys_MeTrfase_DNAb"/>
</dbReference>
<dbReference type="EMBL" id="CP165628">
    <property type="protein sequence ID" value="XDU71817.1"/>
    <property type="molecule type" value="Genomic_DNA"/>
</dbReference>
<keyword evidence="4" id="KW-0227">DNA damage</keyword>
<evidence type="ECO:0000256" key="2">
    <source>
        <dbReference type="ARBA" id="ARBA00022603"/>
    </source>
</evidence>
<keyword evidence="11" id="KW-0479">Metal-binding</keyword>
<feature type="binding site" evidence="11">
    <location>
        <position position="73"/>
    </location>
    <ligand>
        <name>Zn(2+)</name>
        <dbReference type="ChEBI" id="CHEBI:29105"/>
    </ligand>
</feature>
<keyword evidence="6" id="KW-0010">Activator</keyword>